<dbReference type="Gene3D" id="2.60.40.10">
    <property type="entry name" value="Immunoglobulins"/>
    <property type="match status" value="1"/>
</dbReference>
<name>A0AAD9N8X4_9ANNE</name>
<organism evidence="1 2">
    <name type="scientific">Paralvinella palmiformis</name>
    <dbReference type="NCBI Taxonomy" id="53620"/>
    <lineage>
        <taxon>Eukaryota</taxon>
        <taxon>Metazoa</taxon>
        <taxon>Spiralia</taxon>
        <taxon>Lophotrochozoa</taxon>
        <taxon>Annelida</taxon>
        <taxon>Polychaeta</taxon>
        <taxon>Sedentaria</taxon>
        <taxon>Canalipalpata</taxon>
        <taxon>Terebellida</taxon>
        <taxon>Terebelliformia</taxon>
        <taxon>Alvinellidae</taxon>
        <taxon>Paralvinella</taxon>
    </lineage>
</organism>
<dbReference type="EMBL" id="JAODUP010000116">
    <property type="protein sequence ID" value="KAK2161452.1"/>
    <property type="molecule type" value="Genomic_DNA"/>
</dbReference>
<dbReference type="AlphaFoldDB" id="A0AAD9N8X4"/>
<proteinExistence type="predicted"/>
<reference evidence="1" key="1">
    <citation type="journal article" date="2023" name="Mol. Biol. Evol.">
        <title>Third-Generation Sequencing Reveals the Adaptive Role of the Epigenome in Three Deep-Sea Polychaetes.</title>
        <authorList>
            <person name="Perez M."/>
            <person name="Aroh O."/>
            <person name="Sun Y."/>
            <person name="Lan Y."/>
            <person name="Juniper S.K."/>
            <person name="Young C.R."/>
            <person name="Angers B."/>
            <person name="Qian P.Y."/>
        </authorList>
    </citation>
    <scope>NUCLEOTIDE SEQUENCE</scope>
    <source>
        <strain evidence="1">P08H-3</strain>
    </source>
</reference>
<comment type="caution">
    <text evidence="1">The sequence shown here is derived from an EMBL/GenBank/DDBJ whole genome shotgun (WGS) entry which is preliminary data.</text>
</comment>
<keyword evidence="2" id="KW-1185">Reference proteome</keyword>
<dbReference type="SUPFAM" id="SSF49265">
    <property type="entry name" value="Fibronectin type III"/>
    <property type="match status" value="1"/>
</dbReference>
<gene>
    <name evidence="1" type="ORF">LSH36_116g02004</name>
</gene>
<sequence length="292" mass="32868">MFIHYKERKDNTFNVTKLHLEEKTFEIYPKEESEFDIKLVVENNEGYTSSSDLSMIIAKVPPKPATPDVILSTVYQGLPNITVQAIVNKEGNCATISARLLYKSASAANFTVVYLQPGNNTHVIVPQEGGAFLMKLVVQNNEGYESSSETKVVELKEVPKLPNDLLATVSENSSTITIKWNRLCNISTEIREYLGYSVRYKIHDTDENFTEGAIFNLGSNVSVSIKKLNHNTIYDIMLIPFKRHGTSVEYTNDFQTQIVKTKCGGKVIGNGFVNINFKHSLVNQIRKCMDDK</sequence>
<evidence type="ECO:0000313" key="2">
    <source>
        <dbReference type="Proteomes" id="UP001208570"/>
    </source>
</evidence>
<dbReference type="Proteomes" id="UP001208570">
    <property type="component" value="Unassembled WGS sequence"/>
</dbReference>
<dbReference type="InterPro" id="IPR036116">
    <property type="entry name" value="FN3_sf"/>
</dbReference>
<evidence type="ECO:0008006" key="3">
    <source>
        <dbReference type="Google" id="ProtNLM"/>
    </source>
</evidence>
<accession>A0AAD9N8X4</accession>
<evidence type="ECO:0000313" key="1">
    <source>
        <dbReference type="EMBL" id="KAK2161452.1"/>
    </source>
</evidence>
<dbReference type="InterPro" id="IPR013783">
    <property type="entry name" value="Ig-like_fold"/>
</dbReference>
<protein>
    <recommendedName>
        <fullName evidence="3">Fibronectin type-III domain-containing protein</fullName>
    </recommendedName>
</protein>